<proteinExistence type="predicted"/>
<organism evidence="2 3">
    <name type="scientific">Noviluteimonas caseinilytica</name>
    <dbReference type="NCBI Taxonomy" id="2675101"/>
    <lineage>
        <taxon>Bacteria</taxon>
        <taxon>Pseudomonadati</taxon>
        <taxon>Pseudomonadota</taxon>
        <taxon>Gammaproteobacteria</taxon>
        <taxon>Lysobacterales</taxon>
        <taxon>Lysobacteraceae</taxon>
        <taxon>Noviluteimonas</taxon>
    </lineage>
</organism>
<evidence type="ECO:0008006" key="4">
    <source>
        <dbReference type="Google" id="ProtNLM"/>
    </source>
</evidence>
<keyword evidence="3" id="KW-1185">Reference proteome</keyword>
<name>A0ABM7Q1P7_9GAMM</name>
<protein>
    <recommendedName>
        <fullName evidence="4">Outer membrane protein beta-barrel domain-containing protein</fullName>
    </recommendedName>
</protein>
<evidence type="ECO:0000313" key="3">
    <source>
        <dbReference type="Proteomes" id="UP000681317"/>
    </source>
</evidence>
<dbReference type="Proteomes" id="UP000681317">
    <property type="component" value="Chromosome"/>
</dbReference>
<sequence length="249" mass="27552">MAPNWSLRVAALTTLTLASGLAQASPSSGWDWAIAPYIWGINVKTDLDRTTPPVSISNESRFDDVLDQFDGAFQVHAEGEGDDWGLFADFTYLGLSSGDDRRFLHTETDLDTRLLEVAGVWSPGPERGRGWNLFAGGRFIDLDYTTVFIPNDPAFAPASVHVGETYTDFMLGARYTWALSDRWSITLRGDGSFGDTDGTWNASGVAQYNMSNGAWVFGYRYLDVGFKRTQDNSLSINLHGPEIGYAFRF</sequence>
<feature type="signal peptide" evidence="1">
    <location>
        <begin position="1"/>
        <end position="24"/>
    </location>
</feature>
<feature type="chain" id="PRO_5045311623" description="Outer membrane protein beta-barrel domain-containing protein" evidence="1">
    <location>
        <begin position="25"/>
        <end position="249"/>
    </location>
</feature>
<evidence type="ECO:0000313" key="2">
    <source>
        <dbReference type="EMBL" id="BCT91134.1"/>
    </source>
</evidence>
<evidence type="ECO:0000256" key="1">
    <source>
        <dbReference type="SAM" id="SignalP"/>
    </source>
</evidence>
<keyword evidence="1" id="KW-0732">Signal</keyword>
<accession>A0ABM7Q1P7</accession>
<dbReference type="SUPFAM" id="SSF56935">
    <property type="entry name" value="Porins"/>
    <property type="match status" value="1"/>
</dbReference>
<dbReference type="RefSeq" id="WP_213435160.1">
    <property type="nucleotide sequence ID" value="NZ_AP024545.1"/>
</dbReference>
<gene>
    <name evidence="2" type="ORF">LYSCAS_01580</name>
</gene>
<reference evidence="2 3" key="1">
    <citation type="submission" date="2021-03" db="EMBL/GenBank/DDBJ databases">
        <title>Complete Genome Sequences of Two Lysobacter Strains Isolated from Sea Water (Lysobacter caseinilyticus) and Soil (Lysobacter helvus) in South Korea.</title>
        <authorList>
            <person name="Watanabe Y."/>
            <person name="Arakawa K."/>
        </authorList>
    </citation>
    <scope>NUCLEOTIDE SEQUENCE [LARGE SCALE GENOMIC DNA]</scope>
    <source>
        <strain evidence="2 3">KVB24</strain>
    </source>
</reference>
<dbReference type="EMBL" id="AP024545">
    <property type="protein sequence ID" value="BCT91134.1"/>
    <property type="molecule type" value="Genomic_DNA"/>
</dbReference>